<keyword evidence="2" id="KW-0805">Transcription regulation</keyword>
<dbReference type="InterPro" id="IPR009057">
    <property type="entry name" value="Homeodomain-like_sf"/>
</dbReference>
<feature type="domain" description="HTH tetR-type" evidence="6">
    <location>
        <begin position="9"/>
        <end position="69"/>
    </location>
</feature>
<proteinExistence type="predicted"/>
<dbReference type="InterPro" id="IPR036271">
    <property type="entry name" value="Tet_transcr_reg_TetR-rel_C_sf"/>
</dbReference>
<dbReference type="GO" id="GO:0003677">
    <property type="term" value="F:DNA binding"/>
    <property type="evidence" value="ECO:0007669"/>
    <property type="project" value="UniProtKB-UniRule"/>
</dbReference>
<name>A0A327Z279_9ACTN</name>
<dbReference type="AlphaFoldDB" id="A0A327Z279"/>
<keyword evidence="1" id="KW-0678">Repressor</keyword>
<evidence type="ECO:0000256" key="5">
    <source>
        <dbReference type="PROSITE-ProRule" id="PRU00335"/>
    </source>
</evidence>
<comment type="caution">
    <text evidence="7">The sequence shown here is derived from an EMBL/GenBank/DDBJ whole genome shotgun (WGS) entry which is preliminary data.</text>
</comment>
<dbReference type="SUPFAM" id="SSF48498">
    <property type="entry name" value="Tetracyclin repressor-like, C-terminal domain"/>
    <property type="match status" value="1"/>
</dbReference>
<dbReference type="RefSeq" id="WP_181558099.1">
    <property type="nucleotide sequence ID" value="NZ_QLMJ01000019.1"/>
</dbReference>
<accession>A0A327Z279</accession>
<keyword evidence="3 5" id="KW-0238">DNA-binding</keyword>
<dbReference type="PROSITE" id="PS50977">
    <property type="entry name" value="HTH_TETR_2"/>
    <property type="match status" value="1"/>
</dbReference>
<organism evidence="7 8">
    <name type="scientific">Actinoplanes lutulentus</name>
    <dbReference type="NCBI Taxonomy" id="1287878"/>
    <lineage>
        <taxon>Bacteria</taxon>
        <taxon>Bacillati</taxon>
        <taxon>Actinomycetota</taxon>
        <taxon>Actinomycetes</taxon>
        <taxon>Micromonosporales</taxon>
        <taxon>Micromonosporaceae</taxon>
        <taxon>Actinoplanes</taxon>
    </lineage>
</organism>
<dbReference type="InterPro" id="IPR001647">
    <property type="entry name" value="HTH_TetR"/>
</dbReference>
<evidence type="ECO:0000256" key="1">
    <source>
        <dbReference type="ARBA" id="ARBA00022491"/>
    </source>
</evidence>
<dbReference type="Pfam" id="PF00440">
    <property type="entry name" value="TetR_N"/>
    <property type="match status" value="1"/>
</dbReference>
<sequence>MIPAPIDRSVRIREIRDASFRILSAHGPKALTLRRLAEELGGSSTLVTHIFGTRSALLRGITESAIEDYDEEIAQLEQGADARQRLRILLEWMLPLDEEQARAERGRIMLVGHSDRHLGVTDFSLRMEHKMRQLLRTHLRELVNDGEVEDTVEYVRVFTNGVVLSAAERPSSWSADRQQRVVDQLLRRLGIS</sequence>
<protein>
    <submittedName>
        <fullName evidence="7">TetR family transcriptional regulator</fullName>
    </submittedName>
</protein>
<dbReference type="InterPro" id="IPR039538">
    <property type="entry name" value="BetI_C"/>
</dbReference>
<dbReference type="Gene3D" id="1.10.357.10">
    <property type="entry name" value="Tetracycline Repressor, domain 2"/>
    <property type="match status" value="1"/>
</dbReference>
<gene>
    <name evidence="7" type="ORF">B0I29_119110</name>
</gene>
<evidence type="ECO:0000256" key="4">
    <source>
        <dbReference type="ARBA" id="ARBA00023163"/>
    </source>
</evidence>
<dbReference type="Proteomes" id="UP000249341">
    <property type="component" value="Unassembled WGS sequence"/>
</dbReference>
<dbReference type="SUPFAM" id="SSF46689">
    <property type="entry name" value="Homeodomain-like"/>
    <property type="match status" value="1"/>
</dbReference>
<reference evidence="7 8" key="1">
    <citation type="submission" date="2018-06" db="EMBL/GenBank/DDBJ databases">
        <title>Genomic Encyclopedia of Type Strains, Phase III (KMG-III): the genomes of soil and plant-associated and newly described type strains.</title>
        <authorList>
            <person name="Whitman W."/>
        </authorList>
    </citation>
    <scope>NUCLEOTIDE SEQUENCE [LARGE SCALE GENOMIC DNA]</scope>
    <source>
        <strain evidence="7 8">CGMCC 4.7090</strain>
    </source>
</reference>
<evidence type="ECO:0000259" key="6">
    <source>
        <dbReference type="PROSITE" id="PS50977"/>
    </source>
</evidence>
<evidence type="ECO:0000313" key="8">
    <source>
        <dbReference type="Proteomes" id="UP000249341"/>
    </source>
</evidence>
<evidence type="ECO:0000313" key="7">
    <source>
        <dbReference type="EMBL" id="RAK28773.1"/>
    </source>
</evidence>
<feature type="DNA-binding region" description="H-T-H motif" evidence="5">
    <location>
        <begin position="32"/>
        <end position="51"/>
    </location>
</feature>
<evidence type="ECO:0000256" key="2">
    <source>
        <dbReference type="ARBA" id="ARBA00023015"/>
    </source>
</evidence>
<evidence type="ECO:0000256" key="3">
    <source>
        <dbReference type="ARBA" id="ARBA00023125"/>
    </source>
</evidence>
<dbReference type="Pfam" id="PF13977">
    <property type="entry name" value="TetR_C_6"/>
    <property type="match status" value="1"/>
</dbReference>
<dbReference type="EMBL" id="QLMJ01000019">
    <property type="protein sequence ID" value="RAK28773.1"/>
    <property type="molecule type" value="Genomic_DNA"/>
</dbReference>
<keyword evidence="4" id="KW-0804">Transcription</keyword>
<keyword evidence="8" id="KW-1185">Reference proteome</keyword>